<evidence type="ECO:0000313" key="3">
    <source>
        <dbReference type="EMBL" id="PQQ00060.1"/>
    </source>
</evidence>
<proteinExistence type="predicted"/>
<protein>
    <recommendedName>
        <fullName evidence="2">Ataxin 2 SM domain-containing protein</fullName>
    </recommendedName>
</protein>
<dbReference type="STRING" id="2094558.A0A314Y3V7"/>
<comment type="caution">
    <text evidence="3">The sequence shown here is derived from an EMBL/GenBank/DDBJ whole genome shotgun (WGS) entry which is preliminary data.</text>
</comment>
<keyword evidence="4" id="KW-1185">Reference proteome</keyword>
<sequence length="434" mass="45651">MGCRNREFTDDETVSSSSLSEALLFATMCIIGLPVDVHVKDGSVYSGIFYTASVENEYGIVLKKATMTKKGKSDANVGNGTLIDTLVILSVDLVQVVAKGVLLPAADVAGNMAGDETEAVTGTVPSDVCIKNDAKKPIESAINKKKLNGVRGPMQNGNGLAHGVSSTGAGKEHEGRNLPPKHGGDTMEVEHGKGEGMNLSEADKVNDKKMTSKRLPSGVSCDPVTGPEFNRSAKEFKLNPGAKTFSPSFTKPITSTPPSVPTVASMGYIPNNSPVVAVPAAQPEVGSNPFPSRSSVPIKVVPYNNFTNGHGGSGSQFSQPIVGHVGSRVQTLRYPVQAGPTYVHPNSQAVMVGRFGQVVYMHPVSQDLVQGATAMSPLPARPVLTPHQVQFPKNQGPAAAQAFQLCVPPPFMTTGQQPFPIAKTHPLFSTSLPF</sequence>
<feature type="region of interest" description="Disordered" evidence="1">
    <location>
        <begin position="163"/>
        <end position="187"/>
    </location>
</feature>
<organism evidence="3 4">
    <name type="scientific">Prunus yedoensis var. nudiflora</name>
    <dbReference type="NCBI Taxonomy" id="2094558"/>
    <lineage>
        <taxon>Eukaryota</taxon>
        <taxon>Viridiplantae</taxon>
        <taxon>Streptophyta</taxon>
        <taxon>Embryophyta</taxon>
        <taxon>Tracheophyta</taxon>
        <taxon>Spermatophyta</taxon>
        <taxon>Magnoliopsida</taxon>
        <taxon>eudicotyledons</taxon>
        <taxon>Gunneridae</taxon>
        <taxon>Pentapetalae</taxon>
        <taxon>rosids</taxon>
        <taxon>fabids</taxon>
        <taxon>Rosales</taxon>
        <taxon>Rosaceae</taxon>
        <taxon>Amygdaloideae</taxon>
        <taxon>Amygdaleae</taxon>
        <taxon>Prunus</taxon>
    </lineage>
</organism>
<dbReference type="Proteomes" id="UP000250321">
    <property type="component" value="Unassembled WGS sequence"/>
</dbReference>
<gene>
    <name evidence="3" type="ORF">Pyn_09619</name>
</gene>
<dbReference type="GO" id="GO:0034063">
    <property type="term" value="P:stress granule assembly"/>
    <property type="evidence" value="ECO:0007669"/>
    <property type="project" value="TreeGrafter"/>
</dbReference>
<evidence type="ECO:0000259" key="2">
    <source>
        <dbReference type="Pfam" id="PF14438"/>
    </source>
</evidence>
<dbReference type="AlphaFoldDB" id="A0A314Y3V7"/>
<dbReference type="EMBL" id="PJQY01001744">
    <property type="protein sequence ID" value="PQQ00060.1"/>
    <property type="molecule type" value="Genomic_DNA"/>
</dbReference>
<dbReference type="OrthoDB" id="2275718at2759"/>
<dbReference type="GO" id="GO:0003729">
    <property type="term" value="F:mRNA binding"/>
    <property type="evidence" value="ECO:0007669"/>
    <property type="project" value="TreeGrafter"/>
</dbReference>
<dbReference type="InterPro" id="IPR045117">
    <property type="entry name" value="ATXN2-like"/>
</dbReference>
<feature type="compositionally biased region" description="Basic and acidic residues" evidence="1">
    <location>
        <begin position="170"/>
        <end position="187"/>
    </location>
</feature>
<dbReference type="InterPro" id="IPR025852">
    <property type="entry name" value="SM_dom_ATX"/>
</dbReference>
<dbReference type="PANTHER" id="PTHR12854">
    <property type="entry name" value="ATAXIN 2-RELATED"/>
    <property type="match status" value="1"/>
</dbReference>
<accession>A0A314Y3V7</accession>
<dbReference type="Pfam" id="PF14438">
    <property type="entry name" value="SM-ATX"/>
    <property type="match status" value="1"/>
</dbReference>
<feature type="domain" description="Ataxin 2 SM" evidence="2">
    <location>
        <begin position="21"/>
        <end position="99"/>
    </location>
</feature>
<evidence type="ECO:0000313" key="4">
    <source>
        <dbReference type="Proteomes" id="UP000250321"/>
    </source>
</evidence>
<dbReference type="GO" id="GO:0010494">
    <property type="term" value="C:cytoplasmic stress granule"/>
    <property type="evidence" value="ECO:0007669"/>
    <property type="project" value="TreeGrafter"/>
</dbReference>
<dbReference type="PANTHER" id="PTHR12854:SF12">
    <property type="entry name" value="POLYADENYLATE-BINDING PROTEIN INTERACTING PROTEIN"/>
    <property type="match status" value="1"/>
</dbReference>
<name>A0A314Y3V7_PRUYE</name>
<evidence type="ECO:0000256" key="1">
    <source>
        <dbReference type="SAM" id="MobiDB-lite"/>
    </source>
</evidence>
<reference evidence="3 4" key="1">
    <citation type="submission" date="2018-02" db="EMBL/GenBank/DDBJ databases">
        <title>Draft genome of wild Prunus yedoensis var. nudiflora.</title>
        <authorList>
            <person name="Baek S."/>
            <person name="Kim J.-H."/>
            <person name="Choi K."/>
            <person name="Kim G.-B."/>
            <person name="Cho A."/>
            <person name="Jang H."/>
            <person name="Shin C.-H."/>
            <person name="Yu H.-J."/>
            <person name="Mun J.-H."/>
        </authorList>
    </citation>
    <scope>NUCLEOTIDE SEQUENCE [LARGE SCALE GENOMIC DNA]</scope>
    <source>
        <strain evidence="4">cv. Jeju island</strain>
        <tissue evidence="3">Leaf</tissue>
    </source>
</reference>